<evidence type="ECO:0000313" key="9">
    <source>
        <dbReference type="Proteomes" id="UP000033558"/>
    </source>
</evidence>
<comment type="subcellular location">
    <subcellularLocation>
        <location evidence="1">Cell membrane</location>
        <topology evidence="1">Multi-pass membrane protein</topology>
    </subcellularLocation>
</comment>
<dbReference type="EMBL" id="JXJQ01000008">
    <property type="protein sequence ID" value="KJY61735.1"/>
    <property type="molecule type" value="Genomic_DNA"/>
</dbReference>
<evidence type="ECO:0000256" key="3">
    <source>
        <dbReference type="ARBA" id="ARBA00022692"/>
    </source>
</evidence>
<dbReference type="InterPro" id="IPR015867">
    <property type="entry name" value="N-reg_PII/ATP_PRibTrfase_C"/>
</dbReference>
<keyword evidence="9" id="KW-1185">Reference proteome</keyword>
<feature type="transmembrane region" description="Helical" evidence="6">
    <location>
        <begin position="89"/>
        <end position="108"/>
    </location>
</feature>
<dbReference type="Gene3D" id="3.30.70.120">
    <property type="match status" value="1"/>
</dbReference>
<keyword evidence="4 6" id="KW-1133">Transmembrane helix</keyword>
<feature type="transmembrane region" description="Helical" evidence="6">
    <location>
        <begin position="60"/>
        <end position="82"/>
    </location>
</feature>
<dbReference type="PANTHER" id="PTHR33545">
    <property type="entry name" value="UPF0750 MEMBRANE PROTEIN YITT-RELATED"/>
    <property type="match status" value="1"/>
</dbReference>
<comment type="caution">
    <text evidence="8">The sequence shown here is derived from an EMBL/GenBank/DDBJ whole genome shotgun (WGS) entry which is preliminary data.</text>
</comment>
<protein>
    <submittedName>
        <fullName evidence="8">Putative membrane protein</fullName>
    </submittedName>
</protein>
<dbReference type="AlphaFoldDB" id="A0A0F4LT11"/>
<organism evidence="8 9">
    <name type="scientific">Bombilactobacillus mellifer</name>
    <dbReference type="NCBI Taxonomy" id="1218492"/>
    <lineage>
        <taxon>Bacteria</taxon>
        <taxon>Bacillati</taxon>
        <taxon>Bacillota</taxon>
        <taxon>Bacilli</taxon>
        <taxon>Lactobacillales</taxon>
        <taxon>Lactobacillaceae</taxon>
        <taxon>Bombilactobacillus</taxon>
    </lineage>
</organism>
<feature type="transmembrane region" description="Helical" evidence="6">
    <location>
        <begin position="162"/>
        <end position="188"/>
    </location>
</feature>
<dbReference type="STRING" id="1218492.JG30_07870"/>
<feature type="transmembrane region" description="Helical" evidence="6">
    <location>
        <begin position="114"/>
        <end position="135"/>
    </location>
</feature>
<keyword evidence="2" id="KW-1003">Cell membrane</keyword>
<dbReference type="Proteomes" id="UP000033558">
    <property type="component" value="Unassembled WGS sequence"/>
</dbReference>
<dbReference type="HOGENOM" id="CLU_063199_1_0_9"/>
<evidence type="ECO:0000256" key="2">
    <source>
        <dbReference type="ARBA" id="ARBA00022475"/>
    </source>
</evidence>
<evidence type="ECO:0000259" key="7">
    <source>
        <dbReference type="Pfam" id="PF10035"/>
    </source>
</evidence>
<keyword evidence="5 6" id="KW-0472">Membrane</keyword>
<proteinExistence type="predicted"/>
<gene>
    <name evidence="8" type="ORF">JG30_07870</name>
</gene>
<evidence type="ECO:0000256" key="4">
    <source>
        <dbReference type="ARBA" id="ARBA00022989"/>
    </source>
</evidence>
<dbReference type="InterPro" id="IPR003740">
    <property type="entry name" value="YitT"/>
</dbReference>
<dbReference type="CDD" id="cd16380">
    <property type="entry name" value="YitT_C"/>
    <property type="match status" value="1"/>
</dbReference>
<evidence type="ECO:0000256" key="1">
    <source>
        <dbReference type="ARBA" id="ARBA00004651"/>
    </source>
</evidence>
<dbReference type="PIRSF" id="PIRSF006483">
    <property type="entry name" value="Membrane_protein_YitT"/>
    <property type="match status" value="1"/>
</dbReference>
<evidence type="ECO:0000256" key="6">
    <source>
        <dbReference type="SAM" id="Phobius"/>
    </source>
</evidence>
<evidence type="ECO:0000256" key="5">
    <source>
        <dbReference type="ARBA" id="ARBA00023136"/>
    </source>
</evidence>
<dbReference type="GO" id="GO:0005886">
    <property type="term" value="C:plasma membrane"/>
    <property type="evidence" value="ECO:0007669"/>
    <property type="project" value="UniProtKB-SubCell"/>
</dbReference>
<name>A0A0F4LT11_9LACO</name>
<keyword evidence="3 6" id="KW-0812">Transmembrane</keyword>
<dbReference type="Pfam" id="PF10035">
    <property type="entry name" value="DUF2179"/>
    <property type="match status" value="1"/>
</dbReference>
<accession>A0A0F4LT11</accession>
<reference evidence="8 9" key="1">
    <citation type="submission" date="2015-01" db="EMBL/GenBank/DDBJ databases">
        <title>Comparative genomics of the lactic acid bacteria isolated from the honey bee gut.</title>
        <authorList>
            <person name="Ellegaard K.M."/>
            <person name="Tamarit D."/>
            <person name="Javelind E."/>
            <person name="Olofsson T."/>
            <person name="Andersson S.G."/>
            <person name="Vasquez A."/>
        </authorList>
    </citation>
    <scope>NUCLEOTIDE SEQUENCE [LARGE SCALE GENOMIC DNA]</scope>
    <source>
        <strain evidence="8 9">Bin4</strain>
    </source>
</reference>
<evidence type="ECO:0000313" key="8">
    <source>
        <dbReference type="EMBL" id="KJY61735.1"/>
    </source>
</evidence>
<dbReference type="OrthoDB" id="2417289at2"/>
<dbReference type="PATRIC" id="fig|1218492.5.peg.925"/>
<feature type="transmembrane region" description="Helical" evidence="6">
    <location>
        <begin position="21"/>
        <end position="40"/>
    </location>
</feature>
<dbReference type="RefSeq" id="WP_046316364.1">
    <property type="nucleotide sequence ID" value="NZ_JAMBJK010000007.1"/>
</dbReference>
<feature type="domain" description="DUF2179" evidence="7">
    <location>
        <begin position="229"/>
        <end position="284"/>
    </location>
</feature>
<dbReference type="InterPro" id="IPR051461">
    <property type="entry name" value="UPF0750_membrane"/>
</dbReference>
<sequence length="292" mass="32729">MDEIEHIIKHYRNLTKLSITVIYALCVAIAVNIFWTPGHIYGSGIMGLAQLLSSVSHRWLGQTFSIPLIYAILNIPLLIISWRKIGHNFTFFTILAVAFSTLLMKSLPPVKVQFDPIICAIFGGVFNGFGTGLALKNEMSTGGLDIIGIILRKRTGKSVGSINIAFNTLVIIGAGFLFGWVFALYTLLGIFVNGRVIDALYTRNQKLQVIIVTSHPNKVIQQIQDEMRRGITIVNDVEGAYGRRPKTMLFTVISQYELQDLRNAIHQSDPYAFVSITKAEMIMGRFYQEHIY</sequence>
<dbReference type="Pfam" id="PF02588">
    <property type="entry name" value="YitT_membrane"/>
    <property type="match status" value="1"/>
</dbReference>
<dbReference type="InterPro" id="IPR019264">
    <property type="entry name" value="DUF2179"/>
</dbReference>
<dbReference type="PANTHER" id="PTHR33545:SF5">
    <property type="entry name" value="UPF0750 MEMBRANE PROTEIN YITT"/>
    <property type="match status" value="1"/>
</dbReference>